<keyword evidence="3" id="KW-1185">Reference proteome</keyword>
<dbReference type="EMBL" id="JAUJLE010000003">
    <property type="protein sequence ID" value="KAK1014950.1"/>
    <property type="molecule type" value="Genomic_DNA"/>
</dbReference>
<sequence length="685" mass="71869">MPRVTRAMAADFADKLHVDEDVVLALPTDLVDAAYASLKTPEPADRAPLGDIAPNSGGNAEDGELRKSTRTRKVGKKAVKNGKLDLAGSVAEEDDGTSGSGTGQQDVAASQDGMDAAIGVIQDAMGSRESVNGEPAAAESVRLDVVATKMAETESHSDAEPSPGQCETIPLTVVEQPPSPPPSAVPNVIALLRKDTPGKRSTSNKENVEPIASPMPIPNTPRLAATYDALEQAVVHAATPPGPSRQSSSAGLTPVEQPPAVTETQTAAAGAAASPHPIDAMDALEDAVEKVSLEVPNVHSTPEKPKLKKAVPIVRTTKASLLRLSMIQAETAGAAGRALTNSRPRPSTLLGRTSSIRQSIATNTRSEPIGRRIPSAGTNETDTAAETREKKDVVIPHSKPRPVSLSFPTPPPPPKSKKAPTTSTFQLPGDAVAAKLRAAREERTKKETEGEQKKPAFKARPVPAGLSKAPSVRQTNLSKARESLMAGRPISATPSSTSTHKRAQSTVVPSTLKPRTVSKDSSAAPRTSLRAPLSELKISKQRPSTAMANLSKPRASNITPHDPTSMAPPPARLPSSGKGTTKGKEVFNRAAAAKETADKEKREKEEAAKRARLVASERGRQASREWAEKQKAKKAVLAATVAAVGAGDKVEVSDDALRLITVERKADVLLLTGSDCTAVAEGWEW</sequence>
<feature type="region of interest" description="Disordered" evidence="1">
    <location>
        <begin position="238"/>
        <end position="274"/>
    </location>
</feature>
<proteinExistence type="predicted"/>
<gene>
    <name evidence="2" type="ORF">LTR91_000751</name>
</gene>
<feature type="region of interest" description="Disordered" evidence="1">
    <location>
        <begin position="438"/>
        <end position="582"/>
    </location>
</feature>
<organism evidence="2 3">
    <name type="scientific">Friedmanniomyces endolithicus</name>
    <dbReference type="NCBI Taxonomy" id="329885"/>
    <lineage>
        <taxon>Eukaryota</taxon>
        <taxon>Fungi</taxon>
        <taxon>Dikarya</taxon>
        <taxon>Ascomycota</taxon>
        <taxon>Pezizomycotina</taxon>
        <taxon>Dothideomycetes</taxon>
        <taxon>Dothideomycetidae</taxon>
        <taxon>Mycosphaerellales</taxon>
        <taxon>Teratosphaeriaceae</taxon>
        <taxon>Friedmanniomyces</taxon>
    </lineage>
</organism>
<name>A0AAN6L2P7_9PEZI</name>
<feature type="compositionally biased region" description="Polar residues" evidence="1">
    <location>
        <begin position="541"/>
        <end position="559"/>
    </location>
</feature>
<evidence type="ECO:0000256" key="1">
    <source>
        <dbReference type="SAM" id="MobiDB-lite"/>
    </source>
</evidence>
<feature type="compositionally biased region" description="Basic and acidic residues" evidence="1">
    <location>
        <begin position="438"/>
        <end position="454"/>
    </location>
</feature>
<feature type="region of interest" description="Disordered" evidence="1">
    <location>
        <begin position="362"/>
        <end position="425"/>
    </location>
</feature>
<protein>
    <submittedName>
        <fullName evidence="2">Uncharacterized protein</fullName>
    </submittedName>
</protein>
<dbReference type="AlphaFoldDB" id="A0AAN6L2P7"/>
<comment type="caution">
    <text evidence="2">The sequence shown here is derived from an EMBL/GenBank/DDBJ whole genome shotgun (WGS) entry which is preliminary data.</text>
</comment>
<evidence type="ECO:0000313" key="3">
    <source>
        <dbReference type="Proteomes" id="UP001175353"/>
    </source>
</evidence>
<feature type="region of interest" description="Disordered" evidence="1">
    <location>
        <begin position="39"/>
        <end position="109"/>
    </location>
</feature>
<feature type="compositionally biased region" description="Low complexity" evidence="1">
    <location>
        <begin position="260"/>
        <end position="273"/>
    </location>
</feature>
<feature type="compositionally biased region" description="Polar residues" evidence="1">
    <location>
        <begin position="492"/>
        <end position="509"/>
    </location>
</feature>
<feature type="compositionally biased region" description="Basic and acidic residues" evidence="1">
    <location>
        <begin position="385"/>
        <end position="394"/>
    </location>
</feature>
<feature type="compositionally biased region" description="Basic residues" evidence="1">
    <location>
        <begin position="68"/>
        <end position="80"/>
    </location>
</feature>
<reference evidence="2" key="1">
    <citation type="submission" date="2023-06" db="EMBL/GenBank/DDBJ databases">
        <title>Black Yeasts Isolated from many extreme environments.</title>
        <authorList>
            <person name="Coleine C."/>
            <person name="Stajich J.E."/>
            <person name="Selbmann L."/>
        </authorList>
    </citation>
    <scope>NUCLEOTIDE SEQUENCE</scope>
    <source>
        <strain evidence="2">CCFEE 5200</strain>
    </source>
</reference>
<dbReference type="Proteomes" id="UP001175353">
    <property type="component" value="Unassembled WGS sequence"/>
</dbReference>
<feature type="region of interest" description="Disordered" evidence="1">
    <location>
        <begin position="194"/>
        <end position="220"/>
    </location>
</feature>
<accession>A0AAN6L2P7</accession>
<evidence type="ECO:0000313" key="2">
    <source>
        <dbReference type="EMBL" id="KAK1014950.1"/>
    </source>
</evidence>